<comment type="caution">
    <text evidence="1">The sequence shown here is derived from an EMBL/GenBank/DDBJ whole genome shotgun (WGS) entry which is preliminary data.</text>
</comment>
<evidence type="ECO:0008006" key="3">
    <source>
        <dbReference type="Google" id="ProtNLM"/>
    </source>
</evidence>
<dbReference type="OrthoDB" id="952780at2"/>
<reference evidence="1" key="1">
    <citation type="submission" date="2021-01" db="EMBL/GenBank/DDBJ databases">
        <title>Whole genome shotgun sequence of Verrucosispora sediminis NBRC 107745.</title>
        <authorList>
            <person name="Komaki H."/>
            <person name="Tamura T."/>
        </authorList>
    </citation>
    <scope>NUCLEOTIDE SEQUENCE</scope>
    <source>
        <strain evidence="1">NBRC 107745</strain>
    </source>
</reference>
<dbReference type="InterPro" id="IPR018727">
    <property type="entry name" value="DUF2267"/>
</dbReference>
<accession>A0A9W5XJ60</accession>
<dbReference type="Proteomes" id="UP000607311">
    <property type="component" value="Unassembled WGS sequence"/>
</dbReference>
<name>A0A9W5XJ60_9ACTN</name>
<dbReference type="InterPro" id="IPR038282">
    <property type="entry name" value="DUF2267_sf"/>
</dbReference>
<organism evidence="1 2">
    <name type="scientific">Micromonospora sediminimaris</name>
    <dbReference type="NCBI Taxonomy" id="547162"/>
    <lineage>
        <taxon>Bacteria</taxon>
        <taxon>Bacillati</taxon>
        <taxon>Actinomycetota</taxon>
        <taxon>Actinomycetes</taxon>
        <taxon>Micromonosporales</taxon>
        <taxon>Micromonosporaceae</taxon>
        <taxon>Micromonospora</taxon>
    </lineage>
</organism>
<dbReference type="Gene3D" id="1.10.490.110">
    <property type="entry name" value="Uncharacterized conserved protein DUF2267"/>
    <property type="match status" value="1"/>
</dbReference>
<dbReference type="AlphaFoldDB" id="A0A9W5XJ60"/>
<dbReference type="RefSeq" id="WP_093406968.1">
    <property type="nucleotide sequence ID" value="NZ_BOPD01000010.1"/>
</dbReference>
<dbReference type="Pfam" id="PF10025">
    <property type="entry name" value="DUF2267"/>
    <property type="match status" value="1"/>
</dbReference>
<dbReference type="EMBL" id="BOPD01000010">
    <property type="protein sequence ID" value="GIJ32599.1"/>
    <property type="molecule type" value="Genomic_DNA"/>
</dbReference>
<sequence>MDDEQFIDSVAKRTGTSAEQATAIARATLTTLAERIDGGEARDLAGHLPEGLRAYAFGPHEDAERFGLDVFVQRVGGRADVDPDLATAGIRAVLDTIREAVEAGQYDDVIAFLPAEFWQVANPAPRYDAHRDRG</sequence>
<protein>
    <recommendedName>
        <fullName evidence="3">DUF2267 domain-containing protein</fullName>
    </recommendedName>
</protein>
<gene>
    <name evidence="1" type="ORF">Vse01_17470</name>
</gene>
<evidence type="ECO:0000313" key="2">
    <source>
        <dbReference type="Proteomes" id="UP000607311"/>
    </source>
</evidence>
<proteinExistence type="predicted"/>
<keyword evidence="2" id="KW-1185">Reference proteome</keyword>
<evidence type="ECO:0000313" key="1">
    <source>
        <dbReference type="EMBL" id="GIJ32599.1"/>
    </source>
</evidence>